<dbReference type="InterPro" id="IPR013783">
    <property type="entry name" value="Ig-like_fold"/>
</dbReference>
<dbReference type="InterPro" id="IPR036179">
    <property type="entry name" value="Ig-like_dom_sf"/>
</dbReference>
<evidence type="ECO:0008006" key="5">
    <source>
        <dbReference type="Google" id="ProtNLM"/>
    </source>
</evidence>
<organism evidence="3 4">
    <name type="scientific">Culter alburnus</name>
    <name type="common">Topmouth culter</name>
    <dbReference type="NCBI Taxonomy" id="194366"/>
    <lineage>
        <taxon>Eukaryota</taxon>
        <taxon>Metazoa</taxon>
        <taxon>Chordata</taxon>
        <taxon>Craniata</taxon>
        <taxon>Vertebrata</taxon>
        <taxon>Euteleostomi</taxon>
        <taxon>Actinopterygii</taxon>
        <taxon>Neopterygii</taxon>
        <taxon>Teleostei</taxon>
        <taxon>Ostariophysi</taxon>
        <taxon>Cypriniformes</taxon>
        <taxon>Xenocyprididae</taxon>
        <taxon>Xenocypridinae</taxon>
        <taxon>Culter</taxon>
    </lineage>
</organism>
<protein>
    <recommendedName>
        <fullName evidence="5">Immunoglobulin V-set domain-containing protein</fullName>
    </recommendedName>
</protein>
<sequence length="161" mass="17487">MNNMLLIFMFLLIMEGVLGETVSVTEGDSVTLHTGLNEIKTIDVLEWRFGAVHDRIAQINKAAGDTTIFGDVLDGRFRDRLKLDHQTGSLTITNTRTEHAGDYEVSTTITPFKKSFSIIVVPGTGLSSSEIAGIVVGVLLAVAAPAAGVMYYCHRTKTQML</sequence>
<keyword evidence="1" id="KW-1133">Transmembrane helix</keyword>
<dbReference type="EMBL" id="JAWDJR010000010">
    <property type="protein sequence ID" value="KAK9967203.1"/>
    <property type="molecule type" value="Genomic_DNA"/>
</dbReference>
<dbReference type="AlphaFoldDB" id="A0AAW2A285"/>
<accession>A0AAW2A285</accession>
<reference evidence="3 4" key="1">
    <citation type="submission" date="2024-05" db="EMBL/GenBank/DDBJ databases">
        <title>A high-quality chromosomal-level genome assembly of Topmouth culter (Culter alburnus).</title>
        <authorList>
            <person name="Zhao H."/>
        </authorList>
    </citation>
    <scope>NUCLEOTIDE SEQUENCE [LARGE SCALE GENOMIC DNA]</scope>
    <source>
        <strain evidence="3">CATC2023</strain>
        <tissue evidence="3">Muscle</tissue>
    </source>
</reference>
<proteinExistence type="predicted"/>
<evidence type="ECO:0000313" key="3">
    <source>
        <dbReference type="EMBL" id="KAK9967203.1"/>
    </source>
</evidence>
<gene>
    <name evidence="3" type="ORF">ABG768_001611</name>
</gene>
<dbReference type="Gene3D" id="2.60.40.10">
    <property type="entry name" value="Immunoglobulins"/>
    <property type="match status" value="1"/>
</dbReference>
<keyword evidence="1" id="KW-0812">Transmembrane</keyword>
<feature type="chain" id="PRO_5043822562" description="Immunoglobulin V-set domain-containing protein" evidence="2">
    <location>
        <begin position="20"/>
        <end position="161"/>
    </location>
</feature>
<dbReference type="Proteomes" id="UP001479290">
    <property type="component" value="Unassembled WGS sequence"/>
</dbReference>
<feature type="signal peptide" evidence="2">
    <location>
        <begin position="1"/>
        <end position="19"/>
    </location>
</feature>
<evidence type="ECO:0000256" key="1">
    <source>
        <dbReference type="SAM" id="Phobius"/>
    </source>
</evidence>
<evidence type="ECO:0000313" key="4">
    <source>
        <dbReference type="Proteomes" id="UP001479290"/>
    </source>
</evidence>
<keyword evidence="1" id="KW-0472">Membrane</keyword>
<dbReference type="PANTHER" id="PTHR21063">
    <property type="entry name" value="LFA-3"/>
    <property type="match status" value="1"/>
</dbReference>
<evidence type="ECO:0000256" key="2">
    <source>
        <dbReference type="SAM" id="SignalP"/>
    </source>
</evidence>
<keyword evidence="2" id="KW-0732">Signal</keyword>
<name>A0AAW2A285_CULAL</name>
<dbReference type="SUPFAM" id="SSF48726">
    <property type="entry name" value="Immunoglobulin"/>
    <property type="match status" value="1"/>
</dbReference>
<dbReference type="PANTHER" id="PTHR21063:SF4">
    <property type="entry name" value="CD48 ANTIGEN-RELATED"/>
    <property type="match status" value="1"/>
</dbReference>
<keyword evidence="4" id="KW-1185">Reference proteome</keyword>
<feature type="transmembrane region" description="Helical" evidence="1">
    <location>
        <begin position="131"/>
        <end position="153"/>
    </location>
</feature>
<comment type="caution">
    <text evidence="3">The sequence shown here is derived from an EMBL/GenBank/DDBJ whole genome shotgun (WGS) entry which is preliminary data.</text>
</comment>